<comment type="subcellular location">
    <subcellularLocation>
        <location evidence="1">Membrane</location>
        <topology evidence="1">Single-pass type I membrane protein</topology>
    </subcellularLocation>
</comment>
<feature type="region of interest" description="Disordered" evidence="6">
    <location>
        <begin position="1133"/>
        <end position="1181"/>
    </location>
</feature>
<feature type="domain" description="Ig-like" evidence="8">
    <location>
        <begin position="396"/>
        <end position="478"/>
    </location>
</feature>
<dbReference type="PANTHER" id="PTHR11640">
    <property type="entry name" value="NEPHRIN"/>
    <property type="match status" value="1"/>
</dbReference>
<dbReference type="InterPro" id="IPR013783">
    <property type="entry name" value="Ig-like_fold"/>
</dbReference>
<feature type="region of interest" description="Disordered" evidence="6">
    <location>
        <begin position="1212"/>
        <end position="1321"/>
    </location>
</feature>
<dbReference type="SMART" id="SM00408">
    <property type="entry name" value="IGc2"/>
    <property type="match status" value="5"/>
</dbReference>
<dbReference type="GO" id="GO:0050839">
    <property type="term" value="F:cell adhesion molecule binding"/>
    <property type="evidence" value="ECO:0007669"/>
    <property type="project" value="TreeGrafter"/>
</dbReference>
<feature type="compositionally biased region" description="Basic and acidic residues" evidence="6">
    <location>
        <begin position="1223"/>
        <end position="1238"/>
    </location>
</feature>
<sequence>MERLWLSRIRVLESRSTVETTLLCSPFGPDDQLNANTAVEEKDGSGIGTGTNRLKFQVTRADLNVKYECRVYHPALDSYISSSTQLEVNVRPNQLVLSGVEHHVVQGTTVLLKCEVFGARPPANVKWFNATMLLAPEQNSTRLNEGDGTYNTSSTLVFTATRYENEAIITCEATNEVAASRREVPLRESIKLEVLYPPLVWVVPDNITVNESTDVLMFCSYESNPSSILDVKWFKDEVEIEKEADSSAVMTDHTLLIKNSTRDDMGAYSCSLTNEVGTSMSNSTTRVSVHYKPEVNVTMDPQSPIVEDVVTNVTLSCNVMAGNPPDLIKVRWFFNGVLIEELPNCTNETLCVDDPSKLLLMNIDRQMHGNYTCMGKNEAGWGVMAEPSELIIYYPPSQVSLTYHPQRVVKRGSVNLICAVKEIGRPSNTTFRWTRGSHKVMDVTTANWTIDPVTLETESNFTCTALNLGGESESASVYIRVDAPPTFIERLPMYYGVVMSSQNISISCRVECSPICSIKWLKGNVNIYDLPNGKAKYWVDNRMIPPDTRTNDFQSIHSTLNWNMTAWPKGYLDRMLDNANYTCSSTGNSAGGGVKSTAFFAVEYPPENVTLSNTVVNVIEGNIPEKVICQAKGFPEATYDWRRAEENDVVVKGGTFLLNLPVSKRNAGNYTCRAQNRHGQISGYMFINVLYKPECGITRKEVDGKTVLVCTAQSNPPEVDFVWKIKNENETVEDHIENKGLQSFLTLESRVEQFRTYLCYPNNSVGVTKKPCEVDVPGVTNNDGQVGYTRGFSSSTQIYHEEVKLSGRSTIKWPRESRQYVARNVTSPTTLAIRRILDKNASTELKETHLNEVTFENFGKDVDAKMNQLEVLQDFPEYSSVVPLLINMSEEVTENVTHKPRENVTVYYQTKQELTSPAFQEKSSKFRATGAGSIWMTLDTETIMILIAILAGIILVIIIIIIIICIVCRRKQATDKYNTPVELEDRENPEGSCTNNNNNVPGGTSTPMTAAKWPMRPGVLVHVNTNHSLLSTPNGRSPNESQASRASRIRAMFGPDQPGGSLPGVFHSKSGVVTFKRLEPSSETNSLNRKRKKPGGATGPNPTGNKDLASSPNDALLPNDADKAFYENLPFHNMANPQSKASRPPSRISSGYGSSRSQKIARPARKFLTVRPLGSKPRNWPQFRSLRLTKAKNSPPVPAPRQYFPKTNLAYHSYQNVPPPKNVAKEPSDSNKDADNDRPVTAAIDSVGASVPSTVNSTRVSQPSLYSQPPPKPLQITPQSAAMSQQVTSSLSLPDNSSIAPSTSISRRDSHSSKNGQLPVSNPLILSAATLVTPTTSSPKPPASTTIDTKLYPVSRTPSILSQSSRSTKPIMTYSTKTVTTPLVRQTSDAQKSPGALYLARLSSSKPKSPASPNKSINSPSSMLVTRRPSTSVSTPTTPSKPKDKQSVVDFSPTSMLVMRKPSTSVSTPTTPTKPTYKQSPSSLHLSSMLVTRKPSSSASTPTSPTKLTDSRSNPTTPTSSRLLKPATLPVSAPLVRRSSSVQRTDSTSECRLPIITGVVPKKLETSPSSAPLDASASDSLSKSDPEDQNADKPSTGSRHHHSHTHHSGGRTRRKHHRRSEMDNNRYRPGSAPASPPPTNRYVSPDSPPHQNPYQAPHYPTYTAPRSKADYTFIKFHDVGQEIDV</sequence>
<feature type="compositionally biased region" description="Low complexity" evidence="6">
    <location>
        <begin position="1495"/>
        <end position="1522"/>
    </location>
</feature>
<dbReference type="GO" id="GO:0005886">
    <property type="term" value="C:plasma membrane"/>
    <property type="evidence" value="ECO:0007669"/>
    <property type="project" value="TreeGrafter"/>
</dbReference>
<feature type="transmembrane region" description="Helical" evidence="7">
    <location>
        <begin position="943"/>
        <end position="968"/>
    </location>
</feature>
<dbReference type="SMART" id="SM00409">
    <property type="entry name" value="IG"/>
    <property type="match status" value="6"/>
</dbReference>
<dbReference type="InterPro" id="IPR013098">
    <property type="entry name" value="Ig_I-set"/>
</dbReference>
<dbReference type="Proteomes" id="UP000466442">
    <property type="component" value="Unassembled WGS sequence"/>
</dbReference>
<keyword evidence="7" id="KW-1133">Transmembrane helix</keyword>
<dbReference type="CDD" id="cd00096">
    <property type="entry name" value="Ig"/>
    <property type="match status" value="1"/>
</dbReference>
<keyword evidence="2 7" id="KW-0472">Membrane</keyword>
<dbReference type="OrthoDB" id="6106100at2759"/>
<feature type="domain" description="Ig-like" evidence="8">
    <location>
        <begin position="198"/>
        <end position="288"/>
    </location>
</feature>
<dbReference type="Pfam" id="PF07679">
    <property type="entry name" value="I-set"/>
    <property type="match status" value="1"/>
</dbReference>
<feature type="compositionally biased region" description="Low complexity" evidence="6">
    <location>
        <begin position="1403"/>
        <end position="1440"/>
    </location>
</feature>
<dbReference type="PROSITE" id="PS00290">
    <property type="entry name" value="IG_MHC"/>
    <property type="match status" value="1"/>
</dbReference>
<dbReference type="GO" id="GO:0098609">
    <property type="term" value="P:cell-cell adhesion"/>
    <property type="evidence" value="ECO:0007669"/>
    <property type="project" value="TreeGrafter"/>
</dbReference>
<dbReference type="InterPro" id="IPR036179">
    <property type="entry name" value="Ig-like_dom_sf"/>
</dbReference>
<dbReference type="Gene3D" id="2.60.40.10">
    <property type="entry name" value="Immunoglobulins"/>
    <property type="match status" value="8"/>
</dbReference>
<evidence type="ECO:0000256" key="4">
    <source>
        <dbReference type="ARBA" id="ARBA00023180"/>
    </source>
</evidence>
<protein>
    <recommendedName>
        <fullName evidence="8">Ig-like domain-containing protein</fullName>
    </recommendedName>
</protein>
<evidence type="ECO:0000256" key="1">
    <source>
        <dbReference type="ARBA" id="ARBA00004479"/>
    </source>
</evidence>
<proteinExistence type="predicted"/>
<feature type="compositionally biased region" description="Polar residues" evidence="6">
    <location>
        <begin position="1276"/>
        <end position="1301"/>
    </location>
</feature>
<organism evidence="9 10">
    <name type="scientific">Apolygus lucorum</name>
    <name type="common">Small green plant bug</name>
    <name type="synonym">Lygocoris lucorum</name>
    <dbReference type="NCBI Taxonomy" id="248454"/>
    <lineage>
        <taxon>Eukaryota</taxon>
        <taxon>Metazoa</taxon>
        <taxon>Ecdysozoa</taxon>
        <taxon>Arthropoda</taxon>
        <taxon>Hexapoda</taxon>
        <taxon>Insecta</taxon>
        <taxon>Pterygota</taxon>
        <taxon>Neoptera</taxon>
        <taxon>Paraneoptera</taxon>
        <taxon>Hemiptera</taxon>
        <taxon>Heteroptera</taxon>
        <taxon>Panheteroptera</taxon>
        <taxon>Cimicomorpha</taxon>
        <taxon>Miridae</taxon>
        <taxon>Mirini</taxon>
        <taxon>Apolygus</taxon>
    </lineage>
</organism>
<dbReference type="SUPFAM" id="SSF48726">
    <property type="entry name" value="Immunoglobulin"/>
    <property type="match status" value="5"/>
</dbReference>
<dbReference type="InterPro" id="IPR003598">
    <property type="entry name" value="Ig_sub2"/>
</dbReference>
<feature type="compositionally biased region" description="Polar residues" evidence="6">
    <location>
        <begin position="1538"/>
        <end position="1549"/>
    </location>
</feature>
<keyword evidence="4" id="KW-0325">Glycoprotein</keyword>
<evidence type="ECO:0000256" key="5">
    <source>
        <dbReference type="ARBA" id="ARBA00023319"/>
    </source>
</evidence>
<feature type="region of interest" description="Disordered" evidence="6">
    <location>
        <begin position="983"/>
        <end position="1007"/>
    </location>
</feature>
<feature type="domain" description="Ig-like" evidence="8">
    <location>
        <begin position="293"/>
        <end position="391"/>
    </location>
</feature>
<feature type="domain" description="Ig-like" evidence="8">
    <location>
        <begin position="485"/>
        <end position="601"/>
    </location>
</feature>
<dbReference type="PROSITE" id="PS50835">
    <property type="entry name" value="IG_LIKE"/>
    <property type="match status" value="7"/>
</dbReference>
<evidence type="ECO:0000256" key="3">
    <source>
        <dbReference type="ARBA" id="ARBA00023157"/>
    </source>
</evidence>
<evidence type="ECO:0000256" key="7">
    <source>
        <dbReference type="SAM" id="Phobius"/>
    </source>
</evidence>
<dbReference type="InterPro" id="IPR003599">
    <property type="entry name" value="Ig_sub"/>
</dbReference>
<keyword evidence="3" id="KW-1015">Disulfide bond</keyword>
<keyword evidence="7" id="KW-0812">Transmembrane</keyword>
<feature type="compositionally biased region" description="Low complexity" evidence="6">
    <location>
        <begin position="1333"/>
        <end position="1346"/>
    </location>
</feature>
<dbReference type="InterPro" id="IPR003006">
    <property type="entry name" value="Ig/MHC_CS"/>
</dbReference>
<dbReference type="Pfam" id="PF13927">
    <property type="entry name" value="Ig_3"/>
    <property type="match status" value="1"/>
</dbReference>
<feature type="domain" description="Ig-like" evidence="8">
    <location>
        <begin position="693"/>
        <end position="775"/>
    </location>
</feature>
<dbReference type="EMBL" id="WIXP02000002">
    <property type="protein sequence ID" value="KAF6214764.1"/>
    <property type="molecule type" value="Genomic_DNA"/>
</dbReference>
<feature type="region of interest" description="Disordered" evidence="6">
    <location>
        <begin position="1332"/>
        <end position="1351"/>
    </location>
</feature>
<dbReference type="Pfam" id="PF08205">
    <property type="entry name" value="C2-set_2"/>
    <property type="match status" value="1"/>
</dbReference>
<feature type="domain" description="Ig-like" evidence="8">
    <location>
        <begin position="606"/>
        <end position="682"/>
    </location>
</feature>
<dbReference type="Pfam" id="PF13895">
    <property type="entry name" value="Ig_2"/>
    <property type="match status" value="1"/>
</dbReference>
<dbReference type="PANTHER" id="PTHR11640:SF31">
    <property type="entry name" value="IRREGULAR CHIASM C-ROUGHEST PROTEIN-RELATED"/>
    <property type="match status" value="1"/>
</dbReference>
<evidence type="ECO:0000313" key="10">
    <source>
        <dbReference type="Proteomes" id="UP000466442"/>
    </source>
</evidence>
<feature type="compositionally biased region" description="Basic residues" evidence="6">
    <location>
        <begin position="1598"/>
        <end position="1619"/>
    </location>
</feature>
<dbReference type="InterPro" id="IPR051275">
    <property type="entry name" value="Cell_adhesion_signaling"/>
</dbReference>
<evidence type="ECO:0000313" key="9">
    <source>
        <dbReference type="EMBL" id="KAF6214764.1"/>
    </source>
</evidence>
<accession>A0A8S9Y1Q5</accession>
<dbReference type="InterPro" id="IPR007110">
    <property type="entry name" value="Ig-like_dom"/>
</dbReference>
<feature type="compositionally biased region" description="Polar residues" evidence="6">
    <location>
        <begin position="991"/>
        <end position="1007"/>
    </location>
</feature>
<dbReference type="InterPro" id="IPR013162">
    <property type="entry name" value="CD80_C2-set"/>
</dbReference>
<gene>
    <name evidence="9" type="ORF">GE061_009507</name>
</gene>
<name>A0A8S9Y1Q5_APOLU</name>
<reference evidence="9" key="1">
    <citation type="journal article" date="2021" name="Mol. Ecol. Resour.">
        <title>Apolygus lucorum genome provides insights into omnivorousness and mesophyll feeding.</title>
        <authorList>
            <person name="Liu Y."/>
            <person name="Liu H."/>
            <person name="Wang H."/>
            <person name="Huang T."/>
            <person name="Liu B."/>
            <person name="Yang B."/>
            <person name="Yin L."/>
            <person name="Li B."/>
            <person name="Zhang Y."/>
            <person name="Zhang S."/>
            <person name="Jiang F."/>
            <person name="Zhang X."/>
            <person name="Ren Y."/>
            <person name="Wang B."/>
            <person name="Wang S."/>
            <person name="Lu Y."/>
            <person name="Wu K."/>
            <person name="Fan W."/>
            <person name="Wang G."/>
        </authorList>
    </citation>
    <scope>NUCLEOTIDE SEQUENCE</scope>
    <source>
        <strain evidence="9">12Hb</strain>
    </source>
</reference>
<dbReference type="GO" id="GO:0005911">
    <property type="term" value="C:cell-cell junction"/>
    <property type="evidence" value="ECO:0007669"/>
    <property type="project" value="TreeGrafter"/>
</dbReference>
<feature type="domain" description="Ig-like" evidence="8">
    <location>
        <begin position="92"/>
        <end position="187"/>
    </location>
</feature>
<feature type="compositionally biased region" description="Low complexity" evidence="6">
    <location>
        <begin position="1567"/>
        <end position="1583"/>
    </location>
</feature>
<comment type="caution">
    <text evidence="9">The sequence shown here is derived from an EMBL/GenBank/DDBJ whole genome shotgun (WGS) entry which is preliminary data.</text>
</comment>
<feature type="compositionally biased region" description="Low complexity" evidence="6">
    <location>
        <begin position="1142"/>
        <end position="1157"/>
    </location>
</feature>
<feature type="region of interest" description="Disordered" evidence="6">
    <location>
        <begin position="1403"/>
        <end position="1549"/>
    </location>
</feature>
<evidence type="ECO:0000259" key="8">
    <source>
        <dbReference type="PROSITE" id="PS50835"/>
    </source>
</evidence>
<evidence type="ECO:0000256" key="6">
    <source>
        <dbReference type="SAM" id="MobiDB-lite"/>
    </source>
</evidence>
<feature type="compositionally biased region" description="Low complexity" evidence="6">
    <location>
        <begin position="1461"/>
        <end position="1483"/>
    </location>
</feature>
<feature type="region of interest" description="Disordered" evidence="6">
    <location>
        <begin position="1076"/>
        <end position="1119"/>
    </location>
</feature>
<keyword evidence="10" id="KW-1185">Reference proteome</keyword>
<feature type="compositionally biased region" description="Polar residues" evidence="6">
    <location>
        <begin position="1251"/>
        <end position="1267"/>
    </location>
</feature>
<evidence type="ECO:0000256" key="2">
    <source>
        <dbReference type="ARBA" id="ARBA00023136"/>
    </source>
</evidence>
<keyword evidence="5" id="KW-0393">Immunoglobulin domain</keyword>
<feature type="region of interest" description="Disordered" evidence="6">
    <location>
        <begin position="1564"/>
        <end position="1664"/>
    </location>
</feature>